<gene>
    <name evidence="4" type="ORF">AYI70_g8277</name>
</gene>
<evidence type="ECO:0000256" key="1">
    <source>
        <dbReference type="SAM" id="MobiDB-lite"/>
    </source>
</evidence>
<reference evidence="4 5" key="1">
    <citation type="submission" date="2017-01" db="EMBL/GenBank/DDBJ databases">
        <authorList>
            <person name="Mah S.A."/>
            <person name="Swanson W.J."/>
            <person name="Moy G.W."/>
            <person name="Vacquier V.D."/>
        </authorList>
    </citation>
    <scope>NUCLEOTIDE SEQUENCE [LARGE SCALE GENOMIC DNA]</scope>
    <source>
        <strain evidence="4 5">GSMNP</strain>
    </source>
</reference>
<organism evidence="4 5">
    <name type="scientific">Smittium culicis</name>
    <dbReference type="NCBI Taxonomy" id="133412"/>
    <lineage>
        <taxon>Eukaryota</taxon>
        <taxon>Fungi</taxon>
        <taxon>Fungi incertae sedis</taxon>
        <taxon>Zoopagomycota</taxon>
        <taxon>Kickxellomycotina</taxon>
        <taxon>Harpellomycetes</taxon>
        <taxon>Harpellales</taxon>
        <taxon>Legeriomycetaceae</taxon>
        <taxon>Smittium</taxon>
    </lineage>
</organism>
<evidence type="ECO:0000313" key="4">
    <source>
        <dbReference type="EMBL" id="OMJ13815.1"/>
    </source>
</evidence>
<dbReference type="STRING" id="133412.A0A1R1XGQ1"/>
<dbReference type="InterPro" id="IPR050358">
    <property type="entry name" value="RSE1/DDB1/CFT1"/>
</dbReference>
<dbReference type="EMBL" id="LSSN01003326">
    <property type="protein sequence ID" value="OMJ13815.1"/>
    <property type="molecule type" value="Genomic_DNA"/>
</dbReference>
<protein>
    <submittedName>
        <fullName evidence="4">Cleavage and polyadenylation specificity factor subunit 1</fullName>
    </submittedName>
</protein>
<dbReference type="InterPro" id="IPR004871">
    <property type="entry name" value="RSE1/DDB1/CPSF1_C"/>
</dbReference>
<feature type="domain" description="RSE1/DDB1/CPSF1 C-terminal" evidence="2">
    <location>
        <begin position="1341"/>
        <end position="1444"/>
    </location>
</feature>
<comment type="caution">
    <text evidence="4">The sequence shown here is derived from an EMBL/GenBank/DDBJ whole genome shotgun (WGS) entry which is preliminary data.</text>
</comment>
<dbReference type="Gene3D" id="2.130.10.10">
    <property type="entry name" value="YVTN repeat-like/Quinoprotein amine dehydrogenase"/>
    <property type="match status" value="4"/>
</dbReference>
<sequence>MYTYCKELIPPSSVDYSCSCNFRSPDSQDLILIRGNLLQLYTIVRSVPEQSDNLDPFSNDTQSENLINSELSKNNPVANDLKQVKRKYEHVESDEGFPYIQVEDLKESFQEPTFQLHLVNQWNLMGKVKGLCRIKGSSKTLLRADQIIITFAVAKTISTTDNLNNKPIIDPNQNCAVMQVYHKFIAVVPLSPFNDFGLDINYYSSAKGIATNSQKSFVIDIESDEIQIKNVRDLVFMFDYNEPTFAVLYEPKKTWAGSLSELSDSCCIAIVSINLESKALSIIHRITNIPQDTFTILPLPRPIGGLIAVSSTAIMHFSQNLMTFMNITSKLAAIGSGKMISDWLETSDQPYSDLNMILDGSKAVVLSSNIILLWNMLGELISLEIFGDIRGVSKIKINPLVKNNHSNGISRDWEINTDPSLVLVPSTISIISHDAFNIKASESYSKSVDSHYSASGGISSSSKSMVLFFVGTRGGHSILTSVNLNIEKSRTSNFSSFKSDHIEKSVDLDDILYSVNDSFTNQEMNGLVSDLGDTSLEFKIHDRLVCAAPLSQVDIGESSFNKSGLSGEDNLELVGSVGIGPQGGIAVMQKYIRPSVLASYDIGYSQSKNKAGIPANNFSPRHIWNVKIGNHKPTILNDYSVSMSIPHKKQNITGSGIQEYVVITSECYTTVLRALGELVEVPSSGFILDRPTLCVGQLYILKGFRSFPVQICSDVIVIINTDYSNEELNLTEENISTLGQLGNQSSQFEPDYLINPDYWLVTLDSAYTLRVYLLPTGQLIWSSDRIDLLNETLADSFLQESEGGIGNIDSKEDSKINNTNNDDTSLSNVKRSSLKIDKKINQIRVVNLGRNLHDLYLVLLTSSSEVIVYKSFDSATKCTDKTAIMQNGLKLKFYRIHSNLFTYYPDYVKISRKIRGWDIDNSDPNSQSNNLNSNTQIDLDTDTVENSIGSSNENNESSEANYNDTIKLKKVITFEFKYFEFNSLVHFSNIGGYSGLFILGATPLWLLVGKKNFPRLHPMRLVPIRNSSVSRSSSNDEAMENFVKSAVLSSITGWAPLNGKIKSFDATGAQVNKNSLFVATTWSGTLVIGSLPSLSVDYDSPWPLAFMPIGNFSGVGSLGSLAYHQSTKNYVVVSTKLTNFYLKENYSDNVTSSNSIADNATDAPTENTDSVLAYLQKENVQPQPQQQQNDLALIPEQKRPDLPTTNLPPISKQSTLELLSPITFETIDIFDLEPNEVVTSMKSLILESMQTDSGKKNFLVVGTTFVLGEDILTRGNILIFDIISIVPDPNNPQRTKKFKKIYKEELRGGVSSLESIQNHYLIVGVGNKLFIRSFRDNENLEEPSKIMVLGRDTNGIQVSHADFLVHNSKLAILVADIYGNIFTFVYDPNNIHSFSGQKLLKCDEYHLGSNVTYIKRLVGKLDNRLWANANGAPSKMHSALGKDSSDANNHVDMPFSKSVTLEFNLIGM</sequence>
<keyword evidence="5" id="KW-1185">Reference proteome</keyword>
<dbReference type="Proteomes" id="UP000187283">
    <property type="component" value="Unassembled WGS sequence"/>
</dbReference>
<accession>A0A1R1XGQ1</accession>
<feature type="domain" description="RSE1/DDB1/CPSF1 second beta-propeller" evidence="3">
    <location>
        <begin position="758"/>
        <end position="1028"/>
    </location>
</feature>
<dbReference type="PANTHER" id="PTHR10644">
    <property type="entry name" value="DNA REPAIR/RNA PROCESSING CPSF FAMILY"/>
    <property type="match status" value="1"/>
</dbReference>
<dbReference type="GO" id="GO:0003676">
    <property type="term" value="F:nucleic acid binding"/>
    <property type="evidence" value="ECO:0007669"/>
    <property type="project" value="InterPro"/>
</dbReference>
<feature type="domain" description="RSE1/DDB1/CPSF1 C-terminal" evidence="2">
    <location>
        <begin position="1213"/>
        <end position="1338"/>
    </location>
</feature>
<evidence type="ECO:0000259" key="2">
    <source>
        <dbReference type="Pfam" id="PF03178"/>
    </source>
</evidence>
<dbReference type="InterPro" id="IPR015943">
    <property type="entry name" value="WD40/YVTN_repeat-like_dom_sf"/>
</dbReference>
<dbReference type="Pfam" id="PF23726">
    <property type="entry name" value="Beta-prop_RSE1_2nd"/>
    <property type="match status" value="1"/>
</dbReference>
<evidence type="ECO:0000313" key="5">
    <source>
        <dbReference type="Proteomes" id="UP000187283"/>
    </source>
</evidence>
<proteinExistence type="predicted"/>
<name>A0A1R1XGQ1_9FUNG</name>
<feature type="region of interest" description="Disordered" evidence="1">
    <location>
        <begin position="804"/>
        <end position="824"/>
    </location>
</feature>
<dbReference type="InterPro" id="IPR058543">
    <property type="entry name" value="Beta-prop_RSE1/DDB1/CPSF1_2nd"/>
</dbReference>
<dbReference type="Pfam" id="PF03178">
    <property type="entry name" value="CPSF_A"/>
    <property type="match status" value="2"/>
</dbReference>
<dbReference type="GO" id="GO:0005634">
    <property type="term" value="C:nucleus"/>
    <property type="evidence" value="ECO:0007669"/>
    <property type="project" value="InterPro"/>
</dbReference>
<evidence type="ECO:0000259" key="3">
    <source>
        <dbReference type="Pfam" id="PF23726"/>
    </source>
</evidence>
<dbReference type="OrthoDB" id="6109at2759"/>